<dbReference type="PROSITE" id="PS50097">
    <property type="entry name" value="BTB"/>
    <property type="match status" value="1"/>
</dbReference>
<evidence type="ECO:0000313" key="3">
    <source>
        <dbReference type="Proteomes" id="UP000050795"/>
    </source>
</evidence>
<evidence type="ECO:0000313" key="4">
    <source>
        <dbReference type="WBParaSite" id="TREG1_38760.1"/>
    </source>
</evidence>
<feature type="compositionally biased region" description="Low complexity" evidence="1">
    <location>
        <begin position="324"/>
        <end position="342"/>
    </location>
</feature>
<evidence type="ECO:0000256" key="1">
    <source>
        <dbReference type="SAM" id="MobiDB-lite"/>
    </source>
</evidence>
<proteinExistence type="predicted"/>
<dbReference type="WBParaSite" id="TREG1_38760.1">
    <property type="protein sequence ID" value="TREG1_38760.1"/>
    <property type="gene ID" value="TREG1_38760"/>
</dbReference>
<dbReference type="InterPro" id="IPR000210">
    <property type="entry name" value="BTB/POZ_dom"/>
</dbReference>
<dbReference type="Gene3D" id="3.30.710.10">
    <property type="entry name" value="Potassium Channel Kv1.1, Chain A"/>
    <property type="match status" value="1"/>
</dbReference>
<evidence type="ECO:0000313" key="5">
    <source>
        <dbReference type="WBParaSite" id="TREG1_38760.2"/>
    </source>
</evidence>
<keyword evidence="3" id="KW-1185">Reference proteome</keyword>
<feature type="region of interest" description="Disordered" evidence="1">
    <location>
        <begin position="312"/>
        <end position="350"/>
    </location>
</feature>
<dbReference type="AlphaFoldDB" id="A0AA85JLR8"/>
<name>A0AA85JLR8_TRIRE</name>
<dbReference type="SUPFAM" id="SSF54695">
    <property type="entry name" value="POZ domain"/>
    <property type="match status" value="1"/>
</dbReference>
<dbReference type="PANTHER" id="PTHR22744">
    <property type="entry name" value="HELIX LOOP HELIX PROTEIN 21-RELATED"/>
    <property type="match status" value="1"/>
</dbReference>
<evidence type="ECO:0000259" key="2">
    <source>
        <dbReference type="PROSITE" id="PS50097"/>
    </source>
</evidence>
<feature type="domain" description="BTB" evidence="2">
    <location>
        <begin position="52"/>
        <end position="112"/>
    </location>
</feature>
<dbReference type="Proteomes" id="UP000050795">
    <property type="component" value="Unassembled WGS sequence"/>
</dbReference>
<accession>A0AA85JLR8</accession>
<dbReference type="InterPro" id="IPR011333">
    <property type="entry name" value="SKP1/BTB/POZ_sf"/>
</dbReference>
<dbReference type="WBParaSite" id="TREG1_38760.2">
    <property type="protein sequence ID" value="TREG1_38760.2"/>
    <property type="gene ID" value="TREG1_38760"/>
</dbReference>
<organism evidence="3 5">
    <name type="scientific">Trichobilharzia regenti</name>
    <name type="common">Nasal bird schistosome</name>
    <dbReference type="NCBI Taxonomy" id="157069"/>
    <lineage>
        <taxon>Eukaryota</taxon>
        <taxon>Metazoa</taxon>
        <taxon>Spiralia</taxon>
        <taxon>Lophotrochozoa</taxon>
        <taxon>Platyhelminthes</taxon>
        <taxon>Trematoda</taxon>
        <taxon>Digenea</taxon>
        <taxon>Strigeidida</taxon>
        <taxon>Schistosomatoidea</taxon>
        <taxon>Schistosomatidae</taxon>
        <taxon>Trichobilharzia</taxon>
    </lineage>
</organism>
<dbReference type="CDD" id="cd18186">
    <property type="entry name" value="BTB_POZ_ZBTB_KLHL-like"/>
    <property type="match status" value="1"/>
</dbReference>
<dbReference type="SMART" id="SM00225">
    <property type="entry name" value="BTB"/>
    <property type="match status" value="1"/>
</dbReference>
<dbReference type="Pfam" id="PF00651">
    <property type="entry name" value="BTB"/>
    <property type="match status" value="1"/>
</dbReference>
<sequence>MSGFRAAQIERSSYTVPNVSEIAIQADCDSDETEVQKDGHDVLDFTSPFLFSDAVLVVQGRNLHCHRAILSIYSPVFKAMFQNRCIENQKNEVVIPVDEFDDIKEMLRHMYTPGGCDMTAETAEKLLPILHRYQIDSMVNLAERTLTFRLNDLTAPLFLRIADLYGLSRLRQAALDTCARLDYGRMLKAFEEINISPELKNDILERRIVVLEKCLVDIQQSFTHSCSRMESRAERVPSNHCSLHSRPFSTITYNPSRNNTGEALANGGPHQNSHNLIDNDGMRYDVSASIMPFTVARNLEIRTSVDNLQNSAGHREVQQTDQNVTSSAPTAASAVTTTTTPTTTPPTPTPPVATAVCEQCVEQFKMHIQELCKRGLHKIPIITCRDP</sequence>
<protein>
    <recommendedName>
        <fullName evidence="2">BTB domain-containing protein</fullName>
    </recommendedName>
</protein>
<reference evidence="3" key="1">
    <citation type="submission" date="2022-06" db="EMBL/GenBank/DDBJ databases">
        <authorList>
            <person name="Berger JAMES D."/>
            <person name="Berger JAMES D."/>
        </authorList>
    </citation>
    <scope>NUCLEOTIDE SEQUENCE [LARGE SCALE GENOMIC DNA]</scope>
</reference>
<dbReference type="PANTHER" id="PTHR22744:SF17">
    <property type="entry name" value="BTB DOMAIN-CONTAINING PROTEIN"/>
    <property type="match status" value="1"/>
</dbReference>
<reference evidence="4 5" key="2">
    <citation type="submission" date="2023-11" db="UniProtKB">
        <authorList>
            <consortium name="WormBaseParasite"/>
        </authorList>
    </citation>
    <scope>IDENTIFICATION</scope>
</reference>